<evidence type="ECO:0000313" key="5">
    <source>
        <dbReference type="EMBL" id="PWF47655.1"/>
    </source>
</evidence>
<evidence type="ECO:0000256" key="1">
    <source>
        <dbReference type="ARBA" id="ARBA00022603"/>
    </source>
</evidence>
<dbReference type="InterPro" id="IPR013216">
    <property type="entry name" value="Methyltransf_11"/>
</dbReference>
<keyword evidence="6" id="KW-1185">Reference proteome</keyword>
<dbReference type="EMBL" id="PXWF02000235">
    <property type="protein sequence ID" value="PWF47655.1"/>
    <property type="molecule type" value="Genomic_DNA"/>
</dbReference>
<feature type="domain" description="Methyltransferase type 11" evidence="4">
    <location>
        <begin position="59"/>
        <end position="152"/>
    </location>
</feature>
<dbReference type="RefSeq" id="WP_106758074.1">
    <property type="nucleotide sequence ID" value="NZ_PXWF02000235.1"/>
</dbReference>
<gene>
    <name evidence="5" type="ORF">C7C56_014415</name>
</gene>
<reference evidence="5 6" key="1">
    <citation type="submission" date="2018-04" db="EMBL/GenBank/DDBJ databases">
        <title>Massilia violaceinigra sp. nov., a novel purple-pigmented bacterium isolated from Tianshan glacier, Xinjiang, China.</title>
        <authorList>
            <person name="Wang H."/>
        </authorList>
    </citation>
    <scope>NUCLEOTIDE SEQUENCE [LARGE SCALE GENOMIC DNA]</scope>
    <source>
        <strain evidence="5 6">B448-2</strain>
    </source>
</reference>
<evidence type="ECO:0000256" key="2">
    <source>
        <dbReference type="ARBA" id="ARBA00022679"/>
    </source>
</evidence>
<dbReference type="PANTHER" id="PTHR43464:SF19">
    <property type="entry name" value="UBIQUINONE BIOSYNTHESIS O-METHYLTRANSFERASE, MITOCHONDRIAL"/>
    <property type="match status" value="1"/>
</dbReference>
<evidence type="ECO:0000313" key="6">
    <source>
        <dbReference type="Proteomes" id="UP000241421"/>
    </source>
</evidence>
<protein>
    <submittedName>
        <fullName evidence="5">Class I SAM-dependent methyltransferase</fullName>
    </submittedName>
</protein>
<dbReference type="SUPFAM" id="SSF53335">
    <property type="entry name" value="S-adenosyl-L-methionine-dependent methyltransferases"/>
    <property type="match status" value="1"/>
</dbReference>
<evidence type="ECO:0000256" key="3">
    <source>
        <dbReference type="ARBA" id="ARBA00022691"/>
    </source>
</evidence>
<evidence type="ECO:0000259" key="4">
    <source>
        <dbReference type="Pfam" id="PF08241"/>
    </source>
</evidence>
<dbReference type="AlphaFoldDB" id="A0A2U2HJP4"/>
<dbReference type="InterPro" id="IPR029063">
    <property type="entry name" value="SAM-dependent_MTases_sf"/>
</dbReference>
<keyword evidence="1 5" id="KW-0489">Methyltransferase</keyword>
<dbReference type="Gene3D" id="3.40.50.150">
    <property type="entry name" value="Vaccinia Virus protein VP39"/>
    <property type="match status" value="1"/>
</dbReference>
<dbReference type="OrthoDB" id="8936324at2"/>
<dbReference type="CDD" id="cd02440">
    <property type="entry name" value="AdoMet_MTases"/>
    <property type="match status" value="1"/>
</dbReference>
<dbReference type="Proteomes" id="UP000241421">
    <property type="component" value="Unassembled WGS sequence"/>
</dbReference>
<proteinExistence type="predicted"/>
<sequence length="270" mass="29764">MNREPAGSEPGWNTGGHADFYDRCEAQSAGVAALERFAAIQAAVMRALGAPTRPLNVADIGCGAGTQSRLWASAGHRVAGADINAALITLARRRALEAGQEIRFELASATALPWPERSMDLCLAPGLLEHVDDWRACLAEMARVLRPGGALYLSTNNKLCPLQDAFALPLYAWYPGWLKRRCVRLARTTRPSLAGHATYPALNWFTYYGLRADLARHGMDSLDRFDMIDPRRLRRFQRPAFALLRALPPLRFCAHVLTPCTALLAFKRPA</sequence>
<dbReference type="GO" id="GO:0008757">
    <property type="term" value="F:S-adenosylmethionine-dependent methyltransferase activity"/>
    <property type="evidence" value="ECO:0007669"/>
    <property type="project" value="InterPro"/>
</dbReference>
<keyword evidence="3" id="KW-0949">S-adenosyl-L-methionine</keyword>
<comment type="caution">
    <text evidence="5">The sequence shown here is derived from an EMBL/GenBank/DDBJ whole genome shotgun (WGS) entry which is preliminary data.</text>
</comment>
<dbReference type="GO" id="GO:0032259">
    <property type="term" value="P:methylation"/>
    <property type="evidence" value="ECO:0007669"/>
    <property type="project" value="UniProtKB-KW"/>
</dbReference>
<keyword evidence="2 5" id="KW-0808">Transferase</keyword>
<name>A0A2U2HJP4_9BURK</name>
<dbReference type="PANTHER" id="PTHR43464">
    <property type="entry name" value="METHYLTRANSFERASE"/>
    <property type="match status" value="1"/>
</dbReference>
<organism evidence="5 6">
    <name type="scientific">Massilia glaciei</name>
    <dbReference type="NCBI Taxonomy" id="1524097"/>
    <lineage>
        <taxon>Bacteria</taxon>
        <taxon>Pseudomonadati</taxon>
        <taxon>Pseudomonadota</taxon>
        <taxon>Betaproteobacteria</taxon>
        <taxon>Burkholderiales</taxon>
        <taxon>Oxalobacteraceae</taxon>
        <taxon>Telluria group</taxon>
        <taxon>Massilia</taxon>
    </lineage>
</organism>
<accession>A0A2U2HJP4</accession>
<dbReference type="Pfam" id="PF08241">
    <property type="entry name" value="Methyltransf_11"/>
    <property type="match status" value="1"/>
</dbReference>